<proteinExistence type="predicted"/>
<dbReference type="RefSeq" id="WP_201630193.1">
    <property type="nucleotide sequence ID" value="NZ_JAEQNB010000001.1"/>
</dbReference>
<dbReference type="SUPFAM" id="SSF48208">
    <property type="entry name" value="Six-hairpin glycosidases"/>
    <property type="match status" value="1"/>
</dbReference>
<keyword evidence="2" id="KW-1185">Reference proteome</keyword>
<evidence type="ECO:0000313" key="2">
    <source>
        <dbReference type="Proteomes" id="UP000602284"/>
    </source>
</evidence>
<dbReference type="InterPro" id="IPR008928">
    <property type="entry name" value="6-hairpin_glycosidase_sf"/>
</dbReference>
<dbReference type="EMBL" id="JAEQNB010000001">
    <property type="protein sequence ID" value="MBL0385073.1"/>
    <property type="molecule type" value="Genomic_DNA"/>
</dbReference>
<accession>A0ABS1J473</accession>
<sequence length="392" mass="42699">MAGTKRTARWVAGGLLALVVAAGAVSAIQNYRESHRTVALPELSPYKNLAEERLYRFVKTFLTDGQGGVRTNLMPTTSGAVTSGDTARGHAVLSESVGLLMEYAVRASNRELFEIEVRLLEQRFLTGEYFVRWVAPPLGEKTPVSTVNSSIDDLRLIGALLAGDEKFGDEHARRLAEHIAKGLLSYNGQSGFLRDFADVATGKRADEVSIRYLNLGVLAKLSGTDLAYKPVYEQSRQLLQRAQQPSGLYATVWLPDTGAFRQQDGEVEVDPHMAEQLVAALYAQEAKLSTERMTTLLKKALGAAGRLPATIDRDGAPATDMESPAVYALAAIYLHRAGEESATAACLKRLEEMQVQKGERYDGGYVDLSSLEAFSFDQLEALLALREAGETP</sequence>
<dbReference type="Proteomes" id="UP000602284">
    <property type="component" value="Unassembled WGS sequence"/>
</dbReference>
<dbReference type="Gene3D" id="1.50.10.10">
    <property type="match status" value="1"/>
</dbReference>
<reference evidence="1 2" key="1">
    <citation type="submission" date="2021-01" db="EMBL/GenBank/DDBJ databases">
        <title>Tumebacillus sp. strain ITR2 16S ribosomal RNA gene Genome sequencing and assembly.</title>
        <authorList>
            <person name="Kang M."/>
        </authorList>
    </citation>
    <scope>NUCLEOTIDE SEQUENCE [LARGE SCALE GENOMIC DNA]</scope>
    <source>
        <strain evidence="1 2">ITR2</strain>
    </source>
</reference>
<name>A0ABS1J473_9BACL</name>
<protein>
    <recommendedName>
        <fullName evidence="3">Glycosyl hydrolase</fullName>
    </recommendedName>
</protein>
<evidence type="ECO:0000313" key="1">
    <source>
        <dbReference type="EMBL" id="MBL0385073.1"/>
    </source>
</evidence>
<gene>
    <name evidence="1" type="ORF">JJB07_00315</name>
</gene>
<comment type="caution">
    <text evidence="1">The sequence shown here is derived from an EMBL/GenBank/DDBJ whole genome shotgun (WGS) entry which is preliminary data.</text>
</comment>
<evidence type="ECO:0008006" key="3">
    <source>
        <dbReference type="Google" id="ProtNLM"/>
    </source>
</evidence>
<dbReference type="InterPro" id="IPR012341">
    <property type="entry name" value="6hp_glycosidase-like_sf"/>
</dbReference>
<organism evidence="1 2">
    <name type="scientific">Tumebacillus amylolyticus</name>
    <dbReference type="NCBI Taxonomy" id="2801339"/>
    <lineage>
        <taxon>Bacteria</taxon>
        <taxon>Bacillati</taxon>
        <taxon>Bacillota</taxon>
        <taxon>Bacilli</taxon>
        <taxon>Bacillales</taxon>
        <taxon>Alicyclobacillaceae</taxon>
        <taxon>Tumebacillus</taxon>
    </lineage>
</organism>